<sequence length="124" mass="14227">MKTIRFLDLCTSLKVTRDRIYRAPRWTLTGRVEYNPSYMHRLTLAFGGRYVSDMAVDAANTQFVPAYTVFDLSGKYETRIAGKEVTFRAGINNLLNRRYWTTAWGYYVSPSATRTAVASATMQF</sequence>
<dbReference type="InterPro" id="IPR000531">
    <property type="entry name" value="Beta-barrel_TonB"/>
</dbReference>
<gene>
    <name evidence="14" type="ORF">V4C56_13550</name>
</gene>
<dbReference type="PANTHER" id="PTHR32552">
    <property type="entry name" value="FERRICHROME IRON RECEPTOR-RELATED"/>
    <property type="match status" value="1"/>
</dbReference>
<name>A0ABU9R238_9BURK</name>
<dbReference type="InterPro" id="IPR039426">
    <property type="entry name" value="TonB-dep_rcpt-like"/>
</dbReference>
<evidence type="ECO:0000256" key="12">
    <source>
        <dbReference type="PROSITE-ProRule" id="PRU01360"/>
    </source>
</evidence>
<reference evidence="14 15" key="1">
    <citation type="submission" date="2024-01" db="EMBL/GenBank/DDBJ databases">
        <title>The diversity of rhizobia nodulating Mimosa spp. in eleven states of Brazil covering several biomes is determined by host plant, location, and edaphic factors.</title>
        <authorList>
            <person name="Rouws L."/>
            <person name="Barauna A."/>
            <person name="Beukes C."/>
            <person name="De Faria S.M."/>
            <person name="Gross E."/>
            <person name="Dos Reis Junior F.B."/>
            <person name="Simon M."/>
            <person name="Maluk M."/>
            <person name="Odee D.W."/>
            <person name="Kenicer G."/>
            <person name="Young J.P.W."/>
            <person name="Reis V.M."/>
            <person name="Zilli J."/>
            <person name="James E.K."/>
        </authorList>
    </citation>
    <scope>NUCLEOTIDE SEQUENCE [LARGE SCALE GENOMIC DNA]</scope>
    <source>
        <strain evidence="14 15">JPY530</strain>
    </source>
</reference>
<protein>
    <submittedName>
        <fullName evidence="14">TonB-dependent receptor</fullName>
    </submittedName>
</protein>
<evidence type="ECO:0000256" key="9">
    <source>
        <dbReference type="ARBA" id="ARBA00023077"/>
    </source>
</evidence>
<keyword evidence="11 12" id="KW-0998">Cell outer membrane</keyword>
<evidence type="ECO:0000313" key="14">
    <source>
        <dbReference type="EMBL" id="MEM5340639.1"/>
    </source>
</evidence>
<keyword evidence="2 12" id="KW-0813">Transport</keyword>
<keyword evidence="14" id="KW-0675">Receptor</keyword>
<evidence type="ECO:0000256" key="6">
    <source>
        <dbReference type="ARBA" id="ARBA00022729"/>
    </source>
</evidence>
<dbReference type="Proteomes" id="UP001481677">
    <property type="component" value="Unassembled WGS sequence"/>
</dbReference>
<evidence type="ECO:0000256" key="1">
    <source>
        <dbReference type="ARBA" id="ARBA00004571"/>
    </source>
</evidence>
<comment type="subcellular location">
    <subcellularLocation>
        <location evidence="1 12">Cell outer membrane</location>
        <topology evidence="1 12">Multi-pass membrane protein</topology>
    </subcellularLocation>
</comment>
<evidence type="ECO:0000256" key="3">
    <source>
        <dbReference type="ARBA" id="ARBA00022452"/>
    </source>
</evidence>
<dbReference type="EMBL" id="JAZHGA010000008">
    <property type="protein sequence ID" value="MEM5340639.1"/>
    <property type="molecule type" value="Genomic_DNA"/>
</dbReference>
<keyword evidence="15" id="KW-1185">Reference proteome</keyword>
<dbReference type="SUPFAM" id="SSF56935">
    <property type="entry name" value="Porins"/>
    <property type="match status" value="1"/>
</dbReference>
<keyword evidence="5 12" id="KW-0812">Transmembrane</keyword>
<evidence type="ECO:0000259" key="13">
    <source>
        <dbReference type="Pfam" id="PF00593"/>
    </source>
</evidence>
<evidence type="ECO:0000256" key="2">
    <source>
        <dbReference type="ARBA" id="ARBA00022448"/>
    </source>
</evidence>
<keyword evidence="4" id="KW-0410">Iron transport</keyword>
<evidence type="ECO:0000256" key="11">
    <source>
        <dbReference type="ARBA" id="ARBA00023237"/>
    </source>
</evidence>
<evidence type="ECO:0000256" key="7">
    <source>
        <dbReference type="ARBA" id="ARBA00023004"/>
    </source>
</evidence>
<evidence type="ECO:0000256" key="5">
    <source>
        <dbReference type="ARBA" id="ARBA00022692"/>
    </source>
</evidence>
<comment type="similarity">
    <text evidence="12">Belongs to the TonB-dependent receptor family.</text>
</comment>
<comment type="caution">
    <text evidence="14">The sequence shown here is derived from an EMBL/GenBank/DDBJ whole genome shotgun (WGS) entry which is preliminary data.</text>
</comment>
<evidence type="ECO:0000256" key="8">
    <source>
        <dbReference type="ARBA" id="ARBA00023065"/>
    </source>
</evidence>
<dbReference type="PANTHER" id="PTHR32552:SF68">
    <property type="entry name" value="FERRICHROME OUTER MEMBRANE TRANSPORTER_PHAGE RECEPTOR"/>
    <property type="match status" value="1"/>
</dbReference>
<dbReference type="InterPro" id="IPR036942">
    <property type="entry name" value="Beta-barrel_TonB_sf"/>
</dbReference>
<feature type="domain" description="TonB-dependent receptor-like beta-barrel" evidence="13">
    <location>
        <begin position="17"/>
        <end position="94"/>
    </location>
</feature>
<dbReference type="Gene3D" id="2.40.170.20">
    <property type="entry name" value="TonB-dependent receptor, beta-barrel domain"/>
    <property type="match status" value="1"/>
</dbReference>
<evidence type="ECO:0000256" key="10">
    <source>
        <dbReference type="ARBA" id="ARBA00023136"/>
    </source>
</evidence>
<keyword evidence="9" id="KW-0798">TonB box</keyword>
<accession>A0ABU9R238</accession>
<organism evidence="14 15">
    <name type="scientific">Paraburkholderia azotifigens</name>
    <dbReference type="NCBI Taxonomy" id="2057004"/>
    <lineage>
        <taxon>Bacteria</taxon>
        <taxon>Pseudomonadati</taxon>
        <taxon>Pseudomonadota</taxon>
        <taxon>Betaproteobacteria</taxon>
        <taxon>Burkholderiales</taxon>
        <taxon>Burkholderiaceae</taxon>
        <taxon>Paraburkholderia</taxon>
    </lineage>
</organism>
<evidence type="ECO:0000256" key="4">
    <source>
        <dbReference type="ARBA" id="ARBA00022496"/>
    </source>
</evidence>
<dbReference type="RefSeq" id="WP_240057279.1">
    <property type="nucleotide sequence ID" value="NZ_JAZHFZ010000005.1"/>
</dbReference>
<proteinExistence type="inferred from homology"/>
<keyword evidence="7" id="KW-0408">Iron</keyword>
<keyword evidence="3 12" id="KW-1134">Transmembrane beta strand</keyword>
<dbReference type="Pfam" id="PF00593">
    <property type="entry name" value="TonB_dep_Rec_b-barrel"/>
    <property type="match status" value="1"/>
</dbReference>
<dbReference type="PROSITE" id="PS52016">
    <property type="entry name" value="TONB_DEPENDENT_REC_3"/>
    <property type="match status" value="1"/>
</dbReference>
<keyword evidence="10 12" id="KW-0472">Membrane</keyword>
<keyword evidence="8" id="KW-0406">Ion transport</keyword>
<keyword evidence="6" id="KW-0732">Signal</keyword>
<evidence type="ECO:0000313" key="15">
    <source>
        <dbReference type="Proteomes" id="UP001481677"/>
    </source>
</evidence>